<dbReference type="Gene3D" id="3.40.350.10">
    <property type="entry name" value="Creatinase/prolidase N-terminal domain"/>
    <property type="match status" value="1"/>
</dbReference>
<keyword evidence="13" id="KW-0645">Protease</keyword>
<comment type="catalytic activity">
    <reaction evidence="1">
        <text>Release of any N-terminal amino acid, including proline, that is linked to proline, even from a dipeptide or tripeptide.</text>
        <dbReference type="EC" id="3.4.11.9"/>
    </reaction>
</comment>
<comment type="similarity">
    <text evidence="3 11">Belongs to the peptidase M24B family.</text>
</comment>
<dbReference type="PANTHER" id="PTHR43226">
    <property type="entry name" value="XAA-PRO AMINOPEPTIDASE 3"/>
    <property type="match status" value="1"/>
</dbReference>
<evidence type="ECO:0000256" key="4">
    <source>
        <dbReference type="ARBA" id="ARBA00012574"/>
    </source>
</evidence>
<keyword evidence="7" id="KW-0464">Manganese</keyword>
<evidence type="ECO:0000256" key="1">
    <source>
        <dbReference type="ARBA" id="ARBA00001424"/>
    </source>
</evidence>
<accession>A0A073CKR3</accession>
<dbReference type="InterPro" id="IPR029149">
    <property type="entry name" value="Creatin/AminoP/Spt16_N"/>
</dbReference>
<dbReference type="InterPro" id="IPR007865">
    <property type="entry name" value="Aminopep_P_N"/>
</dbReference>
<comment type="cofactor">
    <cofactor evidence="2">
        <name>Mn(2+)</name>
        <dbReference type="ChEBI" id="CHEBI:29035"/>
    </cofactor>
</comment>
<reference evidence="13 14" key="1">
    <citation type="journal article" date="2014" name="Appl. Environ. Microbiol.">
        <title>Elucidation of insertion elements encoded on plasmids and in vitro construction of shuttle vectors from the toxic cyanobacterium Planktothrix.</title>
        <authorList>
            <person name="Christiansen G."/>
            <person name="Goesmann A."/>
            <person name="Kurmayer R."/>
        </authorList>
    </citation>
    <scope>NUCLEOTIDE SEQUENCE [LARGE SCALE GENOMIC DNA]</scope>
    <source>
        <strain evidence="13 14">NIVA-CYA 126/8</strain>
    </source>
</reference>
<dbReference type="Pfam" id="PF00557">
    <property type="entry name" value="Peptidase_M24"/>
    <property type="match status" value="1"/>
</dbReference>
<evidence type="ECO:0000256" key="3">
    <source>
        <dbReference type="ARBA" id="ARBA00008766"/>
    </source>
</evidence>
<keyword evidence="5 11" id="KW-0479">Metal-binding</keyword>
<dbReference type="Gene3D" id="3.90.230.10">
    <property type="entry name" value="Creatinase/methionine aminopeptidase superfamily"/>
    <property type="match status" value="1"/>
</dbReference>
<dbReference type="SMART" id="SM01011">
    <property type="entry name" value="AMP_N"/>
    <property type="match status" value="1"/>
</dbReference>
<evidence type="ECO:0000313" key="13">
    <source>
        <dbReference type="EMBL" id="KEI68859.1"/>
    </source>
</evidence>
<dbReference type="GO" id="GO:0005829">
    <property type="term" value="C:cytosol"/>
    <property type="evidence" value="ECO:0007669"/>
    <property type="project" value="TreeGrafter"/>
</dbReference>
<protein>
    <recommendedName>
        <fullName evidence="8">Xaa-Pro aminopeptidase</fullName>
        <ecNumber evidence="4">3.4.11.9</ecNumber>
    </recommendedName>
    <alternativeName>
        <fullName evidence="9">Aminopeptidase P II</fullName>
    </alternativeName>
    <alternativeName>
        <fullName evidence="10">X-Pro aminopeptidase</fullName>
    </alternativeName>
</protein>
<dbReference type="Pfam" id="PF05195">
    <property type="entry name" value="AMP_N"/>
    <property type="match status" value="1"/>
</dbReference>
<dbReference type="InterPro" id="IPR036005">
    <property type="entry name" value="Creatinase/aminopeptidase-like"/>
</dbReference>
<dbReference type="RefSeq" id="WP_042156372.1">
    <property type="nucleotide sequence ID" value="NZ_CM002803.1"/>
</dbReference>
<evidence type="ECO:0000256" key="11">
    <source>
        <dbReference type="RuleBase" id="RU000590"/>
    </source>
</evidence>
<dbReference type="FunFam" id="3.90.230.10:FF:000002">
    <property type="entry name" value="Xaa-Pro aminopeptidase 3"/>
    <property type="match status" value="1"/>
</dbReference>
<dbReference type="EC" id="3.4.11.9" evidence="4"/>
<dbReference type="InterPro" id="IPR000994">
    <property type="entry name" value="Pept_M24"/>
</dbReference>
<dbReference type="GO" id="GO:0006508">
    <property type="term" value="P:proteolysis"/>
    <property type="evidence" value="ECO:0007669"/>
    <property type="project" value="TreeGrafter"/>
</dbReference>
<sequence length="436" mass="49810">MITQTEYRQRREQLMANIKQGTAIFRSAPMAVMHNDVEYNFRQDSDFFYLTGFNEANAVAVFAPHHEEHKFVLFVQPQDPVKETWSGYITGVEKAKELYGADEVYPINELDEKLPQYLQKADRIYYRLGRDEKFNEKILKHWQRLLRVYPKHGTGPIAIEDVCNILHPIRLIKSETELELMRKAIEISVKAHNHAREFAQPGRYEYEIQAEIEHIFGLNGGTVAYPSIVASGKNACILHYVENNCQIQNNDLLLIDAGCCCQYYNGDITRTFPVGGKFTPEQKIIYQLVLKAQLAAIEQVKPGNPYKNIHDTAVRVLVEGLMDLELLVGDIEEIIKEEKYKPFYMHRTGHWLGLDVHDVGVYQWGENPQPLQPGNILTVEPGIYISPNIKLVEGQPEIPECWHGIGVRIEDDVLVTSGGYEVLSAGVPKSVEAMER</sequence>
<evidence type="ECO:0000256" key="9">
    <source>
        <dbReference type="ARBA" id="ARBA00075356"/>
    </source>
</evidence>
<dbReference type="SUPFAM" id="SSF55920">
    <property type="entry name" value="Creatinase/aminopeptidase"/>
    <property type="match status" value="1"/>
</dbReference>
<dbReference type="AlphaFoldDB" id="A0A073CKR3"/>
<evidence type="ECO:0000256" key="7">
    <source>
        <dbReference type="ARBA" id="ARBA00023211"/>
    </source>
</evidence>
<evidence type="ECO:0000256" key="2">
    <source>
        <dbReference type="ARBA" id="ARBA00001936"/>
    </source>
</evidence>
<dbReference type="eggNOG" id="COG0006">
    <property type="taxonomic scope" value="Bacteria"/>
</dbReference>
<keyword evidence="6 13" id="KW-0378">Hydrolase</keyword>
<dbReference type="STRING" id="388467.A19Y_4162"/>
<dbReference type="PROSITE" id="PS00491">
    <property type="entry name" value="PROLINE_PEPTIDASE"/>
    <property type="match status" value="1"/>
</dbReference>
<dbReference type="Proteomes" id="UP000027395">
    <property type="component" value="Chromosome"/>
</dbReference>
<organism evidence="13 14">
    <name type="scientific">Planktothrix agardhii (strain NIVA-CYA 126/8)</name>
    <dbReference type="NCBI Taxonomy" id="388467"/>
    <lineage>
        <taxon>Bacteria</taxon>
        <taxon>Bacillati</taxon>
        <taxon>Cyanobacteriota</taxon>
        <taxon>Cyanophyceae</taxon>
        <taxon>Oscillatoriophycideae</taxon>
        <taxon>Oscillatoriales</taxon>
        <taxon>Microcoleaceae</taxon>
        <taxon>Planktothrix</taxon>
    </lineage>
</organism>
<gene>
    <name evidence="13" type="primary">pepP</name>
    <name evidence="13" type="ORF">A19Y_4162</name>
</gene>
<evidence type="ECO:0000256" key="8">
    <source>
        <dbReference type="ARBA" id="ARBA00069363"/>
    </source>
</evidence>
<dbReference type="HOGENOM" id="CLU_017266_1_0_3"/>
<dbReference type="CDD" id="cd01087">
    <property type="entry name" value="Prolidase"/>
    <property type="match status" value="1"/>
</dbReference>
<dbReference type="PATRIC" id="fig|388467.6.peg.4101"/>
<dbReference type="SUPFAM" id="SSF53092">
    <property type="entry name" value="Creatinase/prolidase N-terminal domain"/>
    <property type="match status" value="1"/>
</dbReference>
<keyword evidence="13" id="KW-0031">Aminopeptidase</keyword>
<dbReference type="InterPro" id="IPR001131">
    <property type="entry name" value="Peptidase_M24B_aminopep-P_CS"/>
</dbReference>
<feature type="domain" description="Aminopeptidase P N-terminal" evidence="12">
    <location>
        <begin position="2"/>
        <end position="135"/>
    </location>
</feature>
<proteinExistence type="inferred from homology"/>
<dbReference type="GO" id="GO:0030145">
    <property type="term" value="F:manganese ion binding"/>
    <property type="evidence" value="ECO:0007669"/>
    <property type="project" value="InterPro"/>
</dbReference>
<evidence type="ECO:0000256" key="10">
    <source>
        <dbReference type="ARBA" id="ARBA00081411"/>
    </source>
</evidence>
<evidence type="ECO:0000259" key="12">
    <source>
        <dbReference type="SMART" id="SM01011"/>
    </source>
</evidence>
<dbReference type="InterPro" id="IPR052433">
    <property type="entry name" value="X-Pro_dipept-like"/>
</dbReference>
<dbReference type="GO" id="GO:0070006">
    <property type="term" value="F:metalloaminopeptidase activity"/>
    <property type="evidence" value="ECO:0007669"/>
    <property type="project" value="InterPro"/>
</dbReference>
<evidence type="ECO:0000256" key="6">
    <source>
        <dbReference type="ARBA" id="ARBA00022801"/>
    </source>
</evidence>
<evidence type="ECO:0000256" key="5">
    <source>
        <dbReference type="ARBA" id="ARBA00022723"/>
    </source>
</evidence>
<keyword evidence="14" id="KW-1185">Reference proteome</keyword>
<name>A0A073CKR3_PLAA1</name>
<dbReference type="EMBL" id="CM002803">
    <property type="protein sequence ID" value="KEI68859.1"/>
    <property type="molecule type" value="Genomic_DNA"/>
</dbReference>
<dbReference type="PANTHER" id="PTHR43226:SF4">
    <property type="entry name" value="XAA-PRO AMINOPEPTIDASE 3"/>
    <property type="match status" value="1"/>
</dbReference>
<evidence type="ECO:0000313" key="14">
    <source>
        <dbReference type="Proteomes" id="UP000027395"/>
    </source>
</evidence>